<proteinExistence type="predicted"/>
<organism evidence="1 2">
    <name type="scientific">Fusarium decemcellulare</name>
    <dbReference type="NCBI Taxonomy" id="57161"/>
    <lineage>
        <taxon>Eukaryota</taxon>
        <taxon>Fungi</taxon>
        <taxon>Dikarya</taxon>
        <taxon>Ascomycota</taxon>
        <taxon>Pezizomycotina</taxon>
        <taxon>Sordariomycetes</taxon>
        <taxon>Hypocreomycetidae</taxon>
        <taxon>Hypocreales</taxon>
        <taxon>Nectriaceae</taxon>
        <taxon>Fusarium</taxon>
        <taxon>Fusarium decemcellulare species complex</taxon>
    </lineage>
</organism>
<evidence type="ECO:0000313" key="2">
    <source>
        <dbReference type="Proteomes" id="UP001148629"/>
    </source>
</evidence>
<comment type="caution">
    <text evidence="1">The sequence shown here is derived from an EMBL/GenBank/DDBJ whole genome shotgun (WGS) entry which is preliminary data.</text>
</comment>
<evidence type="ECO:0000313" key="1">
    <source>
        <dbReference type="EMBL" id="KAJ3527178.1"/>
    </source>
</evidence>
<name>A0ACC1RWH2_9HYPO</name>
<sequence length="390" mass="44718">MVNHKPPPSTQACQESRSIAQADGQFYFGSNGGVRKSLWFSPSRDIIYFESWAQWLDIYRHNLDEVKNVAVKWPGEDMDDMVELLTTVEGLFPDCKRLLFVMDYELLPDDDIEFFPIRRNEDVRLNFDNDLLDTWSSQLLHVRAEIGSPMPNKTATDAHPKEASSSPTFPQFRKFPPEVRAIIWEYSFGGPRIFRMKPYSSSNPPNYIPMVVSHKPPASSQACQEARDILQKCGTFLFGQHGSPIKSLWFNPSQYILYWDLSYPIEAWADHILDGIDGVKTVAVAWCGPDEDDQSYVVQLVENLFQKCEKLVMVVTHRPLPNKDVQFLPIEDHDNFTWIWAGLGDPVTSWDSVKGHFEGAMEFLVETEFILPFQFPPLEAVEAIPKCCLE</sequence>
<dbReference type="EMBL" id="JANRMS010001601">
    <property type="protein sequence ID" value="KAJ3527178.1"/>
    <property type="molecule type" value="Genomic_DNA"/>
</dbReference>
<accession>A0ACC1RWH2</accession>
<reference evidence="1" key="1">
    <citation type="submission" date="2022-08" db="EMBL/GenBank/DDBJ databases">
        <title>Genome Sequence of Fusarium decemcellulare.</title>
        <authorList>
            <person name="Buettner E."/>
        </authorList>
    </citation>
    <scope>NUCLEOTIDE SEQUENCE</scope>
    <source>
        <strain evidence="1">Babe19</strain>
    </source>
</reference>
<dbReference type="Proteomes" id="UP001148629">
    <property type="component" value="Unassembled WGS sequence"/>
</dbReference>
<keyword evidence="2" id="KW-1185">Reference proteome</keyword>
<gene>
    <name evidence="1" type="ORF">NM208_g10832</name>
</gene>
<protein>
    <submittedName>
        <fullName evidence="1">Uncharacterized protein</fullName>
    </submittedName>
</protein>